<dbReference type="GeneID" id="25335777"/>
<feature type="compositionally biased region" description="Low complexity" evidence="1">
    <location>
        <begin position="30"/>
        <end position="40"/>
    </location>
</feature>
<feature type="region of interest" description="Disordered" evidence="1">
    <location>
        <begin position="104"/>
        <end position="229"/>
    </location>
</feature>
<keyword evidence="3" id="KW-1185">Reference proteome</keyword>
<gene>
    <name evidence="2" type="ORF">EMWEY_00017910</name>
</gene>
<dbReference type="PANTHER" id="PTHR13491:SF0">
    <property type="entry name" value="ZINC FINGER CCHC DOMAIN-CONTAINING PROTEIN 10"/>
    <property type="match status" value="1"/>
</dbReference>
<dbReference type="AlphaFoldDB" id="U6M6V0"/>
<feature type="compositionally biased region" description="Acidic residues" evidence="1">
    <location>
        <begin position="776"/>
        <end position="787"/>
    </location>
</feature>
<feature type="compositionally biased region" description="Low complexity" evidence="1">
    <location>
        <begin position="195"/>
        <end position="224"/>
    </location>
</feature>
<protein>
    <submittedName>
        <fullName evidence="2">Uncharacterized protein</fullName>
    </submittedName>
</protein>
<proteinExistence type="predicted"/>
<evidence type="ECO:0000313" key="2">
    <source>
        <dbReference type="EMBL" id="CDJ58788.1"/>
    </source>
</evidence>
<dbReference type="OMA" id="LPPWNRP"/>
<organism evidence="2 3">
    <name type="scientific">Eimeria maxima</name>
    <name type="common">Coccidian parasite</name>
    <dbReference type="NCBI Taxonomy" id="5804"/>
    <lineage>
        <taxon>Eukaryota</taxon>
        <taxon>Sar</taxon>
        <taxon>Alveolata</taxon>
        <taxon>Apicomplexa</taxon>
        <taxon>Conoidasida</taxon>
        <taxon>Coccidia</taxon>
        <taxon>Eucoccidiorida</taxon>
        <taxon>Eimeriorina</taxon>
        <taxon>Eimeriidae</taxon>
        <taxon>Eimeria</taxon>
    </lineage>
</organism>
<dbReference type="PANTHER" id="PTHR13491">
    <property type="entry name" value="ZCCHC10 PROTEIN"/>
    <property type="match status" value="1"/>
</dbReference>
<feature type="region of interest" description="Disordered" evidence="1">
    <location>
        <begin position="879"/>
        <end position="905"/>
    </location>
</feature>
<dbReference type="RefSeq" id="XP_013335436.1">
    <property type="nucleotide sequence ID" value="XM_013479982.1"/>
</dbReference>
<reference evidence="2" key="2">
    <citation type="submission" date="2013-10" db="EMBL/GenBank/DDBJ databases">
        <authorList>
            <person name="Aslett M."/>
        </authorList>
    </citation>
    <scope>NUCLEOTIDE SEQUENCE [LARGE SCALE GENOMIC DNA]</scope>
    <source>
        <strain evidence="2">Weybridge</strain>
    </source>
</reference>
<dbReference type="Proteomes" id="UP000030763">
    <property type="component" value="Unassembled WGS sequence"/>
</dbReference>
<feature type="compositionally biased region" description="Low complexity" evidence="1">
    <location>
        <begin position="53"/>
        <end position="87"/>
    </location>
</feature>
<feature type="compositionally biased region" description="Polar residues" evidence="1">
    <location>
        <begin position="41"/>
        <end position="52"/>
    </location>
</feature>
<dbReference type="InterPro" id="IPR039715">
    <property type="entry name" value="ZCCHC10"/>
</dbReference>
<accession>U6M6V0</accession>
<feature type="compositionally biased region" description="Low complexity" evidence="1">
    <location>
        <begin position="141"/>
        <end position="151"/>
    </location>
</feature>
<dbReference type="OrthoDB" id="392648at2759"/>
<reference evidence="2" key="1">
    <citation type="submission" date="2013-10" db="EMBL/GenBank/DDBJ databases">
        <title>Genomic analysis of the causative agents of coccidiosis in chickens.</title>
        <authorList>
            <person name="Reid A.J."/>
            <person name="Blake D."/>
            <person name="Billington K."/>
            <person name="Browne H."/>
            <person name="Dunn M."/>
            <person name="Hung S."/>
            <person name="Kawahara F."/>
            <person name="Miranda-Saavedra D."/>
            <person name="Mourier T."/>
            <person name="Nagra H."/>
            <person name="Otto T.D."/>
            <person name="Rawlings N."/>
            <person name="Sanchez A."/>
            <person name="Sanders M."/>
            <person name="Subramaniam C."/>
            <person name="Tay Y."/>
            <person name="Dear P."/>
            <person name="Doerig C."/>
            <person name="Gruber A."/>
            <person name="Parkinson J."/>
            <person name="Shirley M."/>
            <person name="Wan K.L."/>
            <person name="Berriman M."/>
            <person name="Tomley F."/>
            <person name="Pain A."/>
        </authorList>
    </citation>
    <scope>NUCLEOTIDE SEQUENCE [LARGE SCALE GENOMIC DNA]</scope>
    <source>
        <strain evidence="2">Weybridge</strain>
    </source>
</reference>
<feature type="region of interest" description="Disordered" evidence="1">
    <location>
        <begin position="27"/>
        <end position="87"/>
    </location>
</feature>
<evidence type="ECO:0000256" key="1">
    <source>
        <dbReference type="SAM" id="MobiDB-lite"/>
    </source>
</evidence>
<dbReference type="EMBL" id="HG719840">
    <property type="protein sequence ID" value="CDJ58788.1"/>
    <property type="molecule type" value="Genomic_DNA"/>
</dbReference>
<name>U6M6V0_EIMMA</name>
<sequence>MRDTSISRNSSSNSEDGEVALMLYSSGSARNDTTNNNRNRSAGSQGTGTCCKSRSISSNGDFSNSNSIIISNSNRNSSNCSRDSRNISSSCVNNNGGEYKILAAPPFSNSQHGGDCNGINRSNMRSSITRIRSRRSKNNGDDSNNSSRSNSCQQSGVSQAERERVVVEHEEEVEQQELPQAVRRPGVTWREAGGSRRSSSGVVRSGSSDRSSRSRSSNSSTTGGPRMPVLASAAAGHPFASGPAAISAREAAPATIESSEKQNPLLRLVAFDDLEQTFARSRCRASGRRSTNENIGAGGENIEFSRGGLEDQLLAAGISGVWSQSGSSISSGSGNRGLAGGAAAGAAPYVVQQLTSLHMGLPLEQQQQLQAATAATLATRFREDPRLEARALLELGAASNAIPTFDLFLDYRKPSGLQQHPLLQSALLLLRRLPRFALPLYDQQLLQQVCEDSALYPRLQGIEVPFRLLAHDLLFLAAYSYLSDLPPWNRPPLRLLRVPGFLLLSAHLQQHQQQPGADSGGEADEELGDELRASAAAGATSAEAADLEALDLEGASPEAMEAFHLQGLVLFNLQMILSDFHQTLSSVEILCDGGLALEDNPYAALHPLTSFLQQQGFFLHSFKYKQGSSIVSVNSSSSTSTSSDGGSGSFLTASTLQAVERERGLQQRQLSSSRNRSSNNNSSAMKAFIDACRKKHGVTANRVQQELQRQGRLVGSCEDSASCRSATVAAALTTAAPVVNECAVCTCCSCLVGNPLGEVGAAETFAAAAATAVVAQEDETSDDDSNDADGILRSHTLPPDAYSESAARDQGIGEKLASAFSSFLRALDGGGRKKRRQQQDGPPRVCIHSVLYLRAGQESTEAAAAEAAAAAAAAAAADAEANERRQTQQDYEEWQEQQQQQEQVGEEGGFLSLIVGDGEGQDDYLFSFVEDLY</sequence>
<feature type="compositionally biased region" description="Low complexity" evidence="1">
    <location>
        <begin position="119"/>
        <end position="130"/>
    </location>
</feature>
<evidence type="ECO:0000313" key="3">
    <source>
        <dbReference type="Proteomes" id="UP000030763"/>
    </source>
</evidence>
<dbReference type="VEuPathDB" id="ToxoDB:EMWEY_00017910"/>
<feature type="region of interest" description="Disordered" evidence="1">
    <location>
        <begin position="776"/>
        <end position="808"/>
    </location>
</feature>